<reference evidence="2 3" key="1">
    <citation type="journal article" date="2014" name="PLoS ONE">
        <title>The first complete genome sequence of the class fimbriimonadia in the phylum armatimonadetes.</title>
        <authorList>
            <person name="Hu Z.Y."/>
            <person name="Wang Y.Z."/>
            <person name="Im W.T."/>
            <person name="Wang S.Y."/>
            <person name="Zhao G.P."/>
            <person name="Zheng H.J."/>
            <person name="Quan Z.X."/>
        </authorList>
    </citation>
    <scope>NUCLEOTIDE SEQUENCE [LARGE SCALE GENOMIC DNA]</scope>
    <source>
        <strain evidence="2">Gsoil 348</strain>
    </source>
</reference>
<dbReference type="RefSeq" id="WP_038473426.1">
    <property type="nucleotide sequence ID" value="NZ_CP007139.1"/>
</dbReference>
<evidence type="ECO:0000313" key="2">
    <source>
        <dbReference type="EMBL" id="AIE87331.1"/>
    </source>
</evidence>
<evidence type="ECO:0000256" key="1">
    <source>
        <dbReference type="SAM" id="Phobius"/>
    </source>
</evidence>
<accession>A0A068NV53</accession>
<keyword evidence="3" id="KW-1185">Reference proteome</keyword>
<gene>
    <name evidence="2" type="ORF">OP10G_3963</name>
</gene>
<dbReference type="KEGG" id="fgi:OP10G_3963"/>
<dbReference type="EMBL" id="CP007139">
    <property type="protein sequence ID" value="AIE87331.1"/>
    <property type="molecule type" value="Genomic_DNA"/>
</dbReference>
<organism evidence="2 3">
    <name type="scientific">Fimbriimonas ginsengisoli Gsoil 348</name>
    <dbReference type="NCBI Taxonomy" id="661478"/>
    <lineage>
        <taxon>Bacteria</taxon>
        <taxon>Bacillati</taxon>
        <taxon>Armatimonadota</taxon>
        <taxon>Fimbriimonadia</taxon>
        <taxon>Fimbriimonadales</taxon>
        <taxon>Fimbriimonadaceae</taxon>
        <taxon>Fimbriimonas</taxon>
    </lineage>
</organism>
<dbReference type="Proteomes" id="UP000027982">
    <property type="component" value="Chromosome"/>
</dbReference>
<keyword evidence="1" id="KW-0472">Membrane</keyword>
<proteinExistence type="predicted"/>
<name>A0A068NV53_FIMGI</name>
<feature type="transmembrane region" description="Helical" evidence="1">
    <location>
        <begin position="36"/>
        <end position="55"/>
    </location>
</feature>
<feature type="transmembrane region" description="Helical" evidence="1">
    <location>
        <begin position="12"/>
        <end position="30"/>
    </location>
</feature>
<keyword evidence="1" id="KW-0812">Transmembrane</keyword>
<evidence type="ECO:0000313" key="3">
    <source>
        <dbReference type="Proteomes" id="UP000027982"/>
    </source>
</evidence>
<keyword evidence="1" id="KW-1133">Transmembrane helix</keyword>
<dbReference type="STRING" id="661478.OP10G_3963"/>
<sequence length="64" mass="6930">MVPQPLARFPRPFLLILVIVSASTFLLRGHTDVSDFSRGVVTGIWLGLLALAVIAKAKSKRSTP</sequence>
<protein>
    <submittedName>
        <fullName evidence="2">Uncharacterized protein</fullName>
    </submittedName>
</protein>
<dbReference type="HOGENOM" id="CLU_2861176_0_0_0"/>
<dbReference type="AlphaFoldDB" id="A0A068NV53"/>